<accession>A0A1Z4EBG3</accession>
<dbReference type="AlphaFoldDB" id="A0A1Z4EBG3"/>
<keyword evidence="3" id="KW-0808">Transferase</keyword>
<evidence type="ECO:0000259" key="5">
    <source>
        <dbReference type="Pfam" id="PF01276"/>
    </source>
</evidence>
<gene>
    <name evidence="6" type="ORF">MSG_00126</name>
</gene>
<dbReference type="InterPro" id="IPR050881">
    <property type="entry name" value="LL-DAP_aminotransferase"/>
</dbReference>
<evidence type="ECO:0000313" key="7">
    <source>
        <dbReference type="Proteomes" id="UP000217736"/>
    </source>
</evidence>
<name>A0A1Z4EBG3_9MYCO</name>
<sequence length="976" mass="110513">MTEHLRAYNSLWQVRSDSWCRLEEAADRLTRPTTTGELREKYSEICRELLGRLSTLEPYWAYPGWPQFARITRLFASGNFDKFAQTLVRVNRALTTESYRTGDVDNAGADELDMFPADPRRLEELSTQRDRPYFEVLVVEKMTEDQERALHTEVRKWRRPDDEFVYELVVVSSGEEALIAARLNVNLQAVVIRRRFTADSTRDLSALAEFVDDDVSHDLLDHQSPDERAQILAVSLGKLRPEIDLYLMTEVEVEDIAGRLGQYFRRVFHAREGMLELHLSILQGVAARYRTPFFSALKQYSHRPTGVFHALPISQGKSIVNSHWIKDMVGFYGLDVFMAETSATCGGLDSLLEPTGPLREAQQLAAQAYGSRHTYFVTNGTSTANKIVTQALVAPGDIVLLDRNCHQSHHYGMMLAGAKVSYLEAYPLNDYSMYGAVPLREIKSKLLALKRAGKLDRVKMMSLTNCTFDGIVYDVQRVMEECLALKPDLVFLWDEAWFAFARFHPVYRNRTAMAAAATLRDRLGDPDYKRRYSQQLAAHGPLDEATDDELLQRRLLPDPARARVRVYATQSTHKTLTALRQGSMIHVFDQDFDQKVAEPFHEAYMAHTSTSPNYQILASLDLGRRQVALEGVELVQRQIENAMQLRDAIDNHPLLSRYVRCLRTSDLIPENFRPSAIDQPLRSGLRNMMAAWEHDEFVLDPSRITLYIGNTGYDGDTFKRQQLMDRYGIQINKTSRNSVLFMTNIGTTRSSVAFLVEVLVSIAHELDQNISEMSRGEREYFERAVHRLTKQPVPLPDFSGFHPAFLDHSGSKPTPEGDVRPAFYLSYDDANCEYLTGEQIDEKLDVGIDIVSATFVTPYPPGFPVLVPGQVVSREILQFMRDLDTPEIHGYLPNFGYRLYTEKAIEIVTESAGVVLNGHRPGALPTSEKASKKKPTKRSGGDGNRNLPEVGHDELLDQQHPGDAVTVPPPISNPTA</sequence>
<evidence type="ECO:0000256" key="3">
    <source>
        <dbReference type="ARBA" id="ARBA00022679"/>
    </source>
</evidence>
<dbReference type="OrthoDB" id="9815233at2"/>
<keyword evidence="2" id="KW-0032">Aminotransferase</keyword>
<dbReference type="Proteomes" id="UP000217736">
    <property type="component" value="Chromosome"/>
</dbReference>
<feature type="domain" description="Orn/Lys/Arg decarboxylases family 1 pyridoxal-P attachment site" evidence="5">
    <location>
        <begin position="291"/>
        <end position="516"/>
    </location>
</feature>
<protein>
    <submittedName>
        <fullName evidence="6">Decarboxylase</fullName>
    </submittedName>
</protein>
<evidence type="ECO:0000256" key="1">
    <source>
        <dbReference type="ARBA" id="ARBA00001933"/>
    </source>
</evidence>
<dbReference type="KEGG" id="mshg:MSG_00126"/>
<dbReference type="PANTHER" id="PTHR42832">
    <property type="entry name" value="AMINO ACID AMINOTRANSFERASE"/>
    <property type="match status" value="1"/>
</dbReference>
<keyword evidence="7" id="KW-1185">Reference proteome</keyword>
<evidence type="ECO:0000313" key="6">
    <source>
        <dbReference type="EMBL" id="BAX90293.1"/>
    </source>
</evidence>
<feature type="compositionally biased region" description="Pro residues" evidence="4">
    <location>
        <begin position="967"/>
        <end position="976"/>
    </location>
</feature>
<dbReference type="PANTHER" id="PTHR42832:SF4">
    <property type="entry name" value="BLR3474 PROTEIN"/>
    <property type="match status" value="1"/>
</dbReference>
<feature type="region of interest" description="Disordered" evidence="4">
    <location>
        <begin position="918"/>
        <end position="976"/>
    </location>
</feature>
<dbReference type="EMBL" id="AP018164">
    <property type="protein sequence ID" value="BAX90293.1"/>
    <property type="molecule type" value="Genomic_DNA"/>
</dbReference>
<dbReference type="Gene3D" id="3.90.100.10">
    <property type="entry name" value="Orn/Lys/Arg decarboxylase, C-terminal domain"/>
    <property type="match status" value="1"/>
</dbReference>
<reference evidence="7" key="1">
    <citation type="submission" date="2017-06" db="EMBL/GenBank/DDBJ databases">
        <title>Complete Genome Sequence of Mycobacterium shigaense.</title>
        <authorList>
            <person name="Fukano H."/>
            <person name="Yoshida M."/>
            <person name="Kazumi Y."/>
            <person name="Ogura Y."/>
            <person name="Mitarai S."/>
            <person name="Hayashi T."/>
            <person name="Hoshino Y."/>
        </authorList>
    </citation>
    <scope>NUCLEOTIDE SEQUENCE [LARGE SCALE GENOMIC DNA]</scope>
    <source>
        <strain evidence="7">UN-152</strain>
    </source>
</reference>
<dbReference type="Gene3D" id="3.40.640.10">
    <property type="entry name" value="Type I PLP-dependent aspartate aminotransferase-like (Major domain)"/>
    <property type="match status" value="1"/>
</dbReference>
<evidence type="ECO:0000256" key="2">
    <source>
        <dbReference type="ARBA" id="ARBA00022576"/>
    </source>
</evidence>
<dbReference type="RefSeq" id="WP_096436196.1">
    <property type="nucleotide sequence ID" value="NZ_AP018164.1"/>
</dbReference>
<organism evidence="6 7">
    <name type="scientific">Mycobacterium shigaense</name>
    <dbReference type="NCBI Taxonomy" id="722731"/>
    <lineage>
        <taxon>Bacteria</taxon>
        <taxon>Bacillati</taxon>
        <taxon>Actinomycetota</taxon>
        <taxon>Actinomycetes</taxon>
        <taxon>Mycobacteriales</taxon>
        <taxon>Mycobacteriaceae</taxon>
        <taxon>Mycobacterium</taxon>
        <taxon>Mycobacterium simiae complex</taxon>
    </lineage>
</organism>
<proteinExistence type="predicted"/>
<feature type="domain" description="Orn/Lys/Arg decarboxylases family 1 pyridoxal-P attachment site" evidence="5">
    <location>
        <begin position="565"/>
        <end position="749"/>
    </location>
</feature>
<dbReference type="GO" id="GO:0008483">
    <property type="term" value="F:transaminase activity"/>
    <property type="evidence" value="ECO:0007669"/>
    <property type="project" value="UniProtKB-KW"/>
</dbReference>
<evidence type="ECO:0000256" key="4">
    <source>
        <dbReference type="SAM" id="MobiDB-lite"/>
    </source>
</evidence>
<dbReference type="InterPro" id="IPR015424">
    <property type="entry name" value="PyrdxlP-dep_Trfase"/>
</dbReference>
<dbReference type="InterPro" id="IPR000310">
    <property type="entry name" value="Orn/Lys/Arg_deCO2ase_major_dom"/>
</dbReference>
<comment type="cofactor">
    <cofactor evidence="1">
        <name>pyridoxal 5'-phosphate</name>
        <dbReference type="ChEBI" id="CHEBI:597326"/>
    </cofactor>
</comment>
<dbReference type="Pfam" id="PF01276">
    <property type="entry name" value="OKR_DC_1"/>
    <property type="match status" value="2"/>
</dbReference>
<dbReference type="InterPro" id="IPR015421">
    <property type="entry name" value="PyrdxlP-dep_Trfase_major"/>
</dbReference>
<dbReference type="SUPFAM" id="SSF53383">
    <property type="entry name" value="PLP-dependent transferases"/>
    <property type="match status" value="1"/>
</dbReference>